<evidence type="ECO:0000313" key="9">
    <source>
        <dbReference type="EMBL" id="ABO51341.1"/>
    </source>
</evidence>
<sequence length="182" mass="20513">MLCLIYFWMAVHSVVFLFKDMDFSNLLPIFDLPLKDFLQSVHSTATFPFGETIAFLMIFPFVKKTGNLTKHVLIFMFIAGIFISLVAIRDITALGPMAEIESFPPYRTVRLIDIANIITRMEILLAISFLLVGVIKIFVLFYGGTLGLAQLFKLKAYLPLVYPLGAIITLMSLVNFNSYLGV</sequence>
<evidence type="ECO:0000256" key="4">
    <source>
        <dbReference type="ARBA" id="ARBA00022544"/>
    </source>
</evidence>
<dbReference type="AlphaFoldDB" id="A4J8D8"/>
<feature type="transmembrane region" description="Helical" evidence="8">
    <location>
        <begin position="37"/>
        <end position="59"/>
    </location>
</feature>
<dbReference type="KEGG" id="drm:Dred_2837"/>
<feature type="transmembrane region" description="Helical" evidence="8">
    <location>
        <begin position="123"/>
        <end position="144"/>
    </location>
</feature>
<evidence type="ECO:0000256" key="6">
    <source>
        <dbReference type="ARBA" id="ARBA00022989"/>
    </source>
</evidence>
<accession>A4J8D8</accession>
<dbReference type="PANTHER" id="PTHR34975">
    <property type="entry name" value="SPORE GERMINATION PROTEIN A2"/>
    <property type="match status" value="1"/>
</dbReference>
<organism evidence="9 10">
    <name type="scientific">Desulforamulus reducens (strain ATCC BAA-1160 / DSM 100696 / MI-1)</name>
    <name type="common">Desulfotomaculum reducens</name>
    <dbReference type="NCBI Taxonomy" id="349161"/>
    <lineage>
        <taxon>Bacteria</taxon>
        <taxon>Bacillati</taxon>
        <taxon>Bacillota</taxon>
        <taxon>Clostridia</taxon>
        <taxon>Eubacteriales</taxon>
        <taxon>Peptococcaceae</taxon>
        <taxon>Desulforamulus</taxon>
    </lineage>
</organism>
<dbReference type="HOGENOM" id="CLU_1479810_0_0_9"/>
<evidence type="ECO:0000256" key="2">
    <source>
        <dbReference type="ARBA" id="ARBA00007998"/>
    </source>
</evidence>
<dbReference type="PANTHER" id="PTHR34975:SF2">
    <property type="entry name" value="SPORE GERMINATION PROTEIN A2"/>
    <property type="match status" value="1"/>
</dbReference>
<evidence type="ECO:0000256" key="8">
    <source>
        <dbReference type="SAM" id="Phobius"/>
    </source>
</evidence>
<evidence type="ECO:0000256" key="5">
    <source>
        <dbReference type="ARBA" id="ARBA00022692"/>
    </source>
</evidence>
<dbReference type="RefSeq" id="WP_011879134.1">
    <property type="nucleotide sequence ID" value="NC_009253.1"/>
</dbReference>
<evidence type="ECO:0000256" key="1">
    <source>
        <dbReference type="ARBA" id="ARBA00004141"/>
    </source>
</evidence>
<feature type="transmembrane region" description="Helical" evidence="8">
    <location>
        <begin position="71"/>
        <end position="88"/>
    </location>
</feature>
<dbReference type="EMBL" id="CP000612">
    <property type="protein sequence ID" value="ABO51341.1"/>
    <property type="molecule type" value="Genomic_DNA"/>
</dbReference>
<keyword evidence="10" id="KW-1185">Reference proteome</keyword>
<keyword evidence="7 8" id="KW-0472">Membrane</keyword>
<dbReference type="Pfam" id="PF03845">
    <property type="entry name" value="Spore_permease"/>
    <property type="match status" value="1"/>
</dbReference>
<dbReference type="eggNOG" id="COG0531">
    <property type="taxonomic scope" value="Bacteria"/>
</dbReference>
<dbReference type="GO" id="GO:0016020">
    <property type="term" value="C:membrane"/>
    <property type="evidence" value="ECO:0007669"/>
    <property type="project" value="UniProtKB-SubCell"/>
</dbReference>
<keyword evidence="5 8" id="KW-0812">Transmembrane</keyword>
<dbReference type="STRING" id="349161.Dred_2837"/>
<keyword evidence="4" id="KW-0309">Germination</keyword>
<name>A4J8D8_DESRM</name>
<protein>
    <submittedName>
        <fullName evidence="9">Uncharacterized protein</fullName>
    </submittedName>
</protein>
<evidence type="ECO:0000256" key="7">
    <source>
        <dbReference type="ARBA" id="ARBA00023136"/>
    </source>
</evidence>
<reference evidence="9 10" key="1">
    <citation type="submission" date="2007-03" db="EMBL/GenBank/DDBJ databases">
        <title>Complete sequence of Desulfotomaculum reducens MI-1.</title>
        <authorList>
            <consortium name="US DOE Joint Genome Institute"/>
            <person name="Copeland A."/>
            <person name="Lucas S."/>
            <person name="Lapidus A."/>
            <person name="Barry K."/>
            <person name="Detter J.C."/>
            <person name="Glavina del Rio T."/>
            <person name="Hammon N."/>
            <person name="Israni S."/>
            <person name="Dalin E."/>
            <person name="Tice H."/>
            <person name="Pitluck S."/>
            <person name="Sims D."/>
            <person name="Brettin T."/>
            <person name="Bruce D."/>
            <person name="Han C."/>
            <person name="Tapia R."/>
            <person name="Schmutz J."/>
            <person name="Larimer F."/>
            <person name="Land M."/>
            <person name="Hauser L."/>
            <person name="Kyrpides N."/>
            <person name="Kim E."/>
            <person name="Tebo B.M."/>
            <person name="Richardson P."/>
        </authorList>
    </citation>
    <scope>NUCLEOTIDE SEQUENCE [LARGE SCALE GENOMIC DNA]</scope>
    <source>
        <strain evidence="9 10">MI-1</strain>
    </source>
</reference>
<comment type="subcellular location">
    <subcellularLocation>
        <location evidence="1">Membrane</location>
        <topology evidence="1">Multi-pass membrane protein</topology>
    </subcellularLocation>
</comment>
<comment type="similarity">
    <text evidence="2">Belongs to the amino acid-polyamine-organocation (APC) superfamily. Spore germination protein (SGP) (TC 2.A.3.9) family.</text>
</comment>
<dbReference type="GO" id="GO:0009847">
    <property type="term" value="P:spore germination"/>
    <property type="evidence" value="ECO:0007669"/>
    <property type="project" value="InterPro"/>
</dbReference>
<feature type="transmembrane region" description="Helical" evidence="8">
    <location>
        <begin position="156"/>
        <end position="176"/>
    </location>
</feature>
<dbReference type="OrthoDB" id="1675410at2"/>
<gene>
    <name evidence="9" type="ordered locus">Dred_2837</name>
</gene>
<keyword evidence="3" id="KW-0813">Transport</keyword>
<dbReference type="Proteomes" id="UP000001556">
    <property type="component" value="Chromosome"/>
</dbReference>
<evidence type="ECO:0000256" key="3">
    <source>
        <dbReference type="ARBA" id="ARBA00022448"/>
    </source>
</evidence>
<evidence type="ECO:0000313" key="10">
    <source>
        <dbReference type="Proteomes" id="UP000001556"/>
    </source>
</evidence>
<keyword evidence="6 8" id="KW-1133">Transmembrane helix</keyword>
<proteinExistence type="inferred from homology"/>
<dbReference type="InterPro" id="IPR004761">
    <property type="entry name" value="Spore_GerAB"/>
</dbReference>